<reference evidence="1" key="1">
    <citation type="submission" date="2021-09" db="EMBL/GenBank/DDBJ databases">
        <authorList>
            <consortium name="Pathogen Informatics"/>
        </authorList>
    </citation>
    <scope>NUCLEOTIDE SEQUENCE</scope>
</reference>
<dbReference type="Proteomes" id="UP000746747">
    <property type="component" value="Unassembled WGS sequence"/>
</dbReference>
<protein>
    <submittedName>
        <fullName evidence="1">Uncharacterized protein</fullName>
    </submittedName>
</protein>
<dbReference type="AlphaFoldDB" id="A0A8J2LMS1"/>
<evidence type="ECO:0000313" key="1">
    <source>
        <dbReference type="EMBL" id="CAG9530874.1"/>
    </source>
</evidence>
<sequence length="70" mass="8117">MFGDHGSFWRHLQGPFWEAVNAYGPDSDEMNPILMPLKQEQRKKVVLHIPKILPYPDAPSFCNYDDEVIS</sequence>
<dbReference type="EMBL" id="CAKAEH010000400">
    <property type="protein sequence ID" value="CAG9530874.1"/>
    <property type="molecule type" value="Genomic_DNA"/>
</dbReference>
<gene>
    <name evidence="1" type="ORF">CJOHNSTONI_LOCUS1316</name>
</gene>
<evidence type="ECO:0000313" key="2">
    <source>
        <dbReference type="Proteomes" id="UP000746747"/>
    </source>
</evidence>
<keyword evidence="2" id="KW-1185">Reference proteome</keyword>
<name>A0A8J2LMS1_9BILA</name>
<proteinExistence type="predicted"/>
<comment type="caution">
    <text evidence="1">The sequence shown here is derived from an EMBL/GenBank/DDBJ whole genome shotgun (WGS) entry which is preliminary data.</text>
</comment>
<accession>A0A8J2LMS1</accession>
<dbReference type="OrthoDB" id="5797527at2759"/>
<organism evidence="1 2">
    <name type="scientific">Cercopithifilaria johnstoni</name>
    <dbReference type="NCBI Taxonomy" id="2874296"/>
    <lineage>
        <taxon>Eukaryota</taxon>
        <taxon>Metazoa</taxon>
        <taxon>Ecdysozoa</taxon>
        <taxon>Nematoda</taxon>
        <taxon>Chromadorea</taxon>
        <taxon>Rhabditida</taxon>
        <taxon>Spirurina</taxon>
        <taxon>Spiruromorpha</taxon>
        <taxon>Filarioidea</taxon>
        <taxon>Onchocercidae</taxon>
        <taxon>Cercopithifilaria</taxon>
    </lineage>
</organism>